<organism evidence="1 2">
    <name type="scientific">Lojkania enalia</name>
    <dbReference type="NCBI Taxonomy" id="147567"/>
    <lineage>
        <taxon>Eukaryota</taxon>
        <taxon>Fungi</taxon>
        <taxon>Dikarya</taxon>
        <taxon>Ascomycota</taxon>
        <taxon>Pezizomycotina</taxon>
        <taxon>Dothideomycetes</taxon>
        <taxon>Pleosporomycetidae</taxon>
        <taxon>Pleosporales</taxon>
        <taxon>Pleosporales incertae sedis</taxon>
        <taxon>Lojkania</taxon>
    </lineage>
</organism>
<name>A0A9P4N504_9PLEO</name>
<reference evidence="2" key="1">
    <citation type="journal article" date="2020" name="Stud. Mycol.">
        <title>101 Dothideomycetes genomes: A test case for predicting lifestyles and emergence of pathogens.</title>
        <authorList>
            <person name="Haridas S."/>
            <person name="Albert R."/>
            <person name="Binder M."/>
            <person name="Bloem J."/>
            <person name="LaButti K."/>
            <person name="Salamov A."/>
            <person name="Andreopoulos B."/>
            <person name="Baker S."/>
            <person name="Barry K."/>
            <person name="Bills G."/>
            <person name="Bluhm B."/>
            <person name="Cannon C."/>
            <person name="Castanera R."/>
            <person name="Culley D."/>
            <person name="Daum C."/>
            <person name="Ezra D."/>
            <person name="Gonzalez J."/>
            <person name="Henrissat B."/>
            <person name="Kuo A."/>
            <person name="Liang C."/>
            <person name="Lipzen A."/>
            <person name="Lutzoni F."/>
            <person name="Magnuson J."/>
            <person name="Mondo S."/>
            <person name="Nolan M."/>
            <person name="Ohm R."/>
            <person name="Pangilinan J."/>
            <person name="Park H.-J."/>
            <person name="Ramirez L."/>
            <person name="Alfaro M."/>
            <person name="Sun H."/>
            <person name="Tritt A."/>
            <person name="Yoshinaga Y."/>
            <person name="Zwiers L.-H."/>
            <person name="Turgeon B."/>
            <person name="Goodwin S."/>
            <person name="Spatafora J."/>
            <person name="Crous P."/>
            <person name="Grigoriev I."/>
        </authorList>
    </citation>
    <scope>NUCLEOTIDE SEQUENCE [LARGE SCALE GENOMIC DNA]</scope>
    <source>
        <strain evidence="2">CBS 304.66</strain>
    </source>
</reference>
<keyword evidence="2" id="KW-1185">Reference proteome</keyword>
<dbReference type="AlphaFoldDB" id="A0A9P4N504"/>
<evidence type="ECO:0000313" key="2">
    <source>
        <dbReference type="Proteomes" id="UP000800093"/>
    </source>
</evidence>
<protein>
    <submittedName>
        <fullName evidence="1">Uncharacterized protein</fullName>
    </submittedName>
</protein>
<comment type="caution">
    <text evidence="1">The sequence shown here is derived from an EMBL/GenBank/DDBJ whole genome shotgun (WGS) entry which is preliminary data.</text>
</comment>
<gene>
    <name evidence="1" type="ORF">CC78DRAFT_477030</name>
</gene>
<dbReference type="EMBL" id="ML986732">
    <property type="protein sequence ID" value="KAF2258881.1"/>
    <property type="molecule type" value="Genomic_DNA"/>
</dbReference>
<dbReference type="OrthoDB" id="2156052at2759"/>
<dbReference type="Proteomes" id="UP000800093">
    <property type="component" value="Unassembled WGS sequence"/>
</dbReference>
<proteinExistence type="predicted"/>
<sequence length="49" mass="5693">AFSYIVKIGLEYNCVYTSKVSIFLRIFKDPKIVYYFLLVPKGNVRESIG</sequence>
<evidence type="ECO:0000313" key="1">
    <source>
        <dbReference type="EMBL" id="KAF2258881.1"/>
    </source>
</evidence>
<feature type="non-terminal residue" evidence="1">
    <location>
        <position position="1"/>
    </location>
</feature>
<accession>A0A9P4N504</accession>